<proteinExistence type="predicted"/>
<reference evidence="2 3" key="1">
    <citation type="journal article" date="2017" name="BMC Genomics">
        <title>Genome sequencing of 39 Akkermansia muciniphila isolates reveals its population structure, genomic and functional diverisity, and global distribution in mammalian gut microbiotas.</title>
        <authorList>
            <person name="Guo X."/>
            <person name="Li S."/>
            <person name="Zhang J."/>
            <person name="Wu F."/>
            <person name="Li X."/>
            <person name="Wu D."/>
            <person name="Zhang M."/>
            <person name="Ou Z."/>
            <person name="Jie Z."/>
            <person name="Yan Q."/>
            <person name="Li P."/>
            <person name="Yi J."/>
            <person name="Peng Y."/>
        </authorList>
    </citation>
    <scope>NUCLEOTIDE SEQUENCE [LARGE SCALE GENOMIC DNA]</scope>
    <source>
        <strain evidence="2 3">GP24</strain>
    </source>
</reference>
<evidence type="ECO:0000313" key="3">
    <source>
        <dbReference type="Proteomes" id="UP000236000"/>
    </source>
</evidence>
<feature type="region of interest" description="Disordered" evidence="1">
    <location>
        <begin position="26"/>
        <end position="60"/>
    </location>
</feature>
<organism evidence="2 3">
    <name type="scientific">Akkermansia muciniphila</name>
    <dbReference type="NCBI Taxonomy" id="239935"/>
    <lineage>
        <taxon>Bacteria</taxon>
        <taxon>Pseudomonadati</taxon>
        <taxon>Verrucomicrobiota</taxon>
        <taxon>Verrucomicrobiia</taxon>
        <taxon>Verrucomicrobiales</taxon>
        <taxon>Akkermansiaceae</taxon>
        <taxon>Akkermansia</taxon>
    </lineage>
</organism>
<dbReference type="AlphaFoldDB" id="A0A2N8HCJ4"/>
<sequence>MPPHPGRDASNGKRSMDTLASCVRKENRGFPNTGNHHPQQPCAPFNGMEQSGMNKRHCKP</sequence>
<name>A0A2N8HCJ4_9BACT</name>
<evidence type="ECO:0000313" key="2">
    <source>
        <dbReference type="EMBL" id="PNC17609.1"/>
    </source>
</evidence>
<accession>A0A2N8HCJ4</accession>
<dbReference type="EMBL" id="PJKA01000012">
    <property type="protein sequence ID" value="PNC17609.1"/>
    <property type="molecule type" value="Genomic_DNA"/>
</dbReference>
<dbReference type="Proteomes" id="UP000236000">
    <property type="component" value="Unassembled WGS sequence"/>
</dbReference>
<comment type="caution">
    <text evidence="2">The sequence shown here is derived from an EMBL/GenBank/DDBJ whole genome shotgun (WGS) entry which is preliminary data.</text>
</comment>
<evidence type="ECO:0000256" key="1">
    <source>
        <dbReference type="SAM" id="MobiDB-lite"/>
    </source>
</evidence>
<gene>
    <name evidence="2" type="ORF">CXU22_07600</name>
</gene>
<protein>
    <submittedName>
        <fullName evidence="2">Uncharacterized protein</fullName>
    </submittedName>
</protein>